<reference evidence="5" key="2">
    <citation type="submission" date="2025-08" db="UniProtKB">
        <authorList>
            <consortium name="RefSeq"/>
        </authorList>
    </citation>
    <scope>IDENTIFICATION</scope>
    <source>
        <tissue evidence="5">Leaf</tissue>
    </source>
</reference>
<dbReference type="InterPro" id="IPR050823">
    <property type="entry name" value="Plant_Ser_Thr_Prot_Kinase"/>
</dbReference>
<dbReference type="RefSeq" id="XP_019083770.1">
    <property type="nucleotide sequence ID" value="XM_019228225.1"/>
</dbReference>
<dbReference type="InterPro" id="IPR001245">
    <property type="entry name" value="Ser-Thr/Tyr_kinase_cat_dom"/>
</dbReference>
<name>A0ABM1QAI2_CAMSA</name>
<evidence type="ECO:0000256" key="1">
    <source>
        <dbReference type="ARBA" id="ARBA00004236"/>
    </source>
</evidence>
<dbReference type="PROSITE" id="PS50011">
    <property type="entry name" value="PROTEIN_KINASE_DOM"/>
    <property type="match status" value="1"/>
</dbReference>
<dbReference type="InterPro" id="IPR011009">
    <property type="entry name" value="Kinase-like_dom_sf"/>
</dbReference>
<dbReference type="GO" id="GO:0016301">
    <property type="term" value="F:kinase activity"/>
    <property type="evidence" value="ECO:0007669"/>
    <property type="project" value="UniProtKB-KW"/>
</dbReference>
<dbReference type="InterPro" id="IPR000719">
    <property type="entry name" value="Prot_kinase_dom"/>
</dbReference>
<keyword evidence="5" id="KW-0808">Transferase</keyword>
<keyword evidence="2" id="KW-1003">Cell membrane</keyword>
<keyword evidence="5" id="KW-0418">Kinase</keyword>
<dbReference type="GeneID" id="104705406"/>
<keyword evidence="4" id="KW-1185">Reference proteome</keyword>
<dbReference type="Pfam" id="PF07714">
    <property type="entry name" value="PK_Tyr_Ser-Thr"/>
    <property type="match status" value="1"/>
</dbReference>
<protein>
    <submittedName>
        <fullName evidence="5">Inactive serine/threonine-protein kinase At5g11400 isoform X1</fullName>
    </submittedName>
</protein>
<evidence type="ECO:0000256" key="2">
    <source>
        <dbReference type="ARBA" id="ARBA00022475"/>
    </source>
</evidence>
<dbReference type="Gene3D" id="3.30.200.20">
    <property type="entry name" value="Phosphorylase Kinase, domain 1"/>
    <property type="match status" value="1"/>
</dbReference>
<dbReference type="PANTHER" id="PTHR45621">
    <property type="entry name" value="OS01G0588500 PROTEIN-RELATED"/>
    <property type="match status" value="1"/>
</dbReference>
<evidence type="ECO:0000259" key="3">
    <source>
        <dbReference type="PROSITE" id="PS50011"/>
    </source>
</evidence>
<gene>
    <name evidence="5" type="primary">LOC104705406</name>
</gene>
<dbReference type="Gene3D" id="1.10.510.10">
    <property type="entry name" value="Transferase(Phosphotransferase) domain 1"/>
    <property type="match status" value="1"/>
</dbReference>
<comment type="subcellular location">
    <subcellularLocation>
        <location evidence="1">Cell membrane</location>
    </subcellularLocation>
</comment>
<evidence type="ECO:0000313" key="4">
    <source>
        <dbReference type="Proteomes" id="UP000694864"/>
    </source>
</evidence>
<accession>A0ABM1QAI2</accession>
<feature type="domain" description="Protein kinase" evidence="3">
    <location>
        <begin position="51"/>
        <end position="229"/>
    </location>
</feature>
<evidence type="ECO:0000313" key="5">
    <source>
        <dbReference type="RefSeq" id="XP_019083770.1"/>
    </source>
</evidence>
<dbReference type="SUPFAM" id="SSF56112">
    <property type="entry name" value="Protein kinase-like (PK-like)"/>
    <property type="match status" value="1"/>
</dbReference>
<dbReference type="Proteomes" id="UP000694864">
    <property type="component" value="Chromosome 8"/>
</dbReference>
<reference evidence="4" key="1">
    <citation type="journal article" date="2014" name="Nat. Commun.">
        <title>The emerging biofuel crop Camelina sativa retains a highly undifferentiated hexaploid genome structure.</title>
        <authorList>
            <person name="Kagale S."/>
            <person name="Koh C."/>
            <person name="Nixon J."/>
            <person name="Bollina V."/>
            <person name="Clarke W.E."/>
            <person name="Tuteja R."/>
            <person name="Spillane C."/>
            <person name="Robinson S.J."/>
            <person name="Links M.G."/>
            <person name="Clarke C."/>
            <person name="Higgins E.E."/>
            <person name="Huebert T."/>
            <person name="Sharpe A.G."/>
            <person name="Parkin I.A."/>
        </authorList>
    </citation>
    <scope>NUCLEOTIDE SEQUENCE [LARGE SCALE GENOMIC DNA]</scope>
    <source>
        <strain evidence="4">cv. DH55</strain>
    </source>
</reference>
<sequence>MGNIVTPFKQQQPSFAYQPLTVPLLSVEAQNENLKVFRFTDLKKVTKNFKKDRVVECENGSVRNFYKGYIDETTFAPSRTETGIAVSVMELECDRSCSLQDWMEIVRSLEHISHPNLVKLLGYCCEDNKSLFLVFEHSHRVRLDSRIFGKDEEEALSWEIRIKIAIGTAQGLAFLHSINKFPINREIRMHNIMLDEVMKVDMLEYSNAYLLNVSQQVVSEWSPMFTYLV</sequence>
<proteinExistence type="predicted"/>
<organism evidence="4 5">
    <name type="scientific">Camelina sativa</name>
    <name type="common">False flax</name>
    <name type="synonym">Myagrum sativum</name>
    <dbReference type="NCBI Taxonomy" id="90675"/>
    <lineage>
        <taxon>Eukaryota</taxon>
        <taxon>Viridiplantae</taxon>
        <taxon>Streptophyta</taxon>
        <taxon>Embryophyta</taxon>
        <taxon>Tracheophyta</taxon>
        <taxon>Spermatophyta</taxon>
        <taxon>Magnoliopsida</taxon>
        <taxon>eudicotyledons</taxon>
        <taxon>Gunneridae</taxon>
        <taxon>Pentapetalae</taxon>
        <taxon>rosids</taxon>
        <taxon>malvids</taxon>
        <taxon>Brassicales</taxon>
        <taxon>Brassicaceae</taxon>
        <taxon>Camelineae</taxon>
        <taxon>Camelina</taxon>
    </lineage>
</organism>
<keyword evidence="2" id="KW-0472">Membrane</keyword>